<feature type="region of interest" description="Disordered" evidence="1">
    <location>
        <begin position="95"/>
        <end position="160"/>
    </location>
</feature>
<sequence length="160" mass="17271">MSGESLPIAPAAFAEAIKELTLPVLYAKVSEIRNSIAHLHRSNLELRTFVDESCETESDRRELESYILENEGVLVSMTERIALLKAEVEARGQQWIELEDDNKEQQESNGDPAPAVNNGGEDAAAAAAAHMGGAPQSGATSTETPSDNTQTDQDQEGVYL</sequence>
<dbReference type="GO" id="GO:0030674">
    <property type="term" value="F:protein-macromolecule adaptor activity"/>
    <property type="evidence" value="ECO:0007669"/>
    <property type="project" value="TreeGrafter"/>
</dbReference>
<gene>
    <name evidence="2" type="ORF">BO71DRAFT_322351</name>
</gene>
<reference evidence="2 3" key="1">
    <citation type="submission" date="2018-02" db="EMBL/GenBank/DDBJ databases">
        <title>The genomes of Aspergillus section Nigri reveals drivers in fungal speciation.</title>
        <authorList>
            <consortium name="DOE Joint Genome Institute"/>
            <person name="Vesth T.C."/>
            <person name="Nybo J."/>
            <person name="Theobald S."/>
            <person name="Brandl J."/>
            <person name="Frisvad J.C."/>
            <person name="Nielsen K.F."/>
            <person name="Lyhne E.K."/>
            <person name="Kogle M.E."/>
            <person name="Kuo A."/>
            <person name="Riley R."/>
            <person name="Clum A."/>
            <person name="Nolan M."/>
            <person name="Lipzen A."/>
            <person name="Salamov A."/>
            <person name="Henrissat B."/>
            <person name="Wiebenga A."/>
            <person name="De vries R.P."/>
            <person name="Grigoriev I.V."/>
            <person name="Mortensen U.H."/>
            <person name="Andersen M.R."/>
            <person name="Baker S.E."/>
        </authorList>
    </citation>
    <scope>NUCLEOTIDE SEQUENCE [LARGE SCALE GENOMIC DNA]</scope>
    <source>
        <strain evidence="2 3">CBS 707.79</strain>
    </source>
</reference>
<dbReference type="STRING" id="1448320.A0A319DEJ9"/>
<dbReference type="AlphaFoldDB" id="A0A319DEJ9"/>
<dbReference type="PANTHER" id="PTHR40422:SF1">
    <property type="entry name" value="TRANSLATION MACHINERY-ASSOCIATED PROTEIN 17"/>
    <property type="match status" value="1"/>
</dbReference>
<protein>
    <submittedName>
        <fullName evidence="2">Uncharacterized protein</fullName>
    </submittedName>
</protein>
<dbReference type="OrthoDB" id="548474at2759"/>
<dbReference type="EMBL" id="KZ825847">
    <property type="protein sequence ID" value="PYH95850.1"/>
    <property type="molecule type" value="Genomic_DNA"/>
</dbReference>
<proteinExistence type="predicted"/>
<dbReference type="InterPro" id="IPR038966">
    <property type="entry name" value="TMA17"/>
</dbReference>
<evidence type="ECO:0000313" key="3">
    <source>
        <dbReference type="Proteomes" id="UP000247810"/>
    </source>
</evidence>
<evidence type="ECO:0000313" key="2">
    <source>
        <dbReference type="EMBL" id="PYH95850.1"/>
    </source>
</evidence>
<dbReference type="GO" id="GO:0070682">
    <property type="term" value="P:proteasome regulatory particle assembly"/>
    <property type="evidence" value="ECO:0007669"/>
    <property type="project" value="InterPro"/>
</dbReference>
<accession>A0A319DEJ9</accession>
<name>A0A319DEJ9_9EURO</name>
<keyword evidence="3" id="KW-1185">Reference proteome</keyword>
<organism evidence="2 3">
    <name type="scientific">Aspergillus ellipticus CBS 707.79</name>
    <dbReference type="NCBI Taxonomy" id="1448320"/>
    <lineage>
        <taxon>Eukaryota</taxon>
        <taxon>Fungi</taxon>
        <taxon>Dikarya</taxon>
        <taxon>Ascomycota</taxon>
        <taxon>Pezizomycotina</taxon>
        <taxon>Eurotiomycetes</taxon>
        <taxon>Eurotiomycetidae</taxon>
        <taxon>Eurotiales</taxon>
        <taxon>Aspergillaceae</taxon>
        <taxon>Aspergillus</taxon>
        <taxon>Aspergillus subgen. Circumdati</taxon>
    </lineage>
</organism>
<dbReference type="PANTHER" id="PTHR40422">
    <property type="entry name" value="TRANSLATION MACHINERY-ASSOCIATED PROTEIN 17"/>
    <property type="match status" value="1"/>
</dbReference>
<feature type="compositionally biased region" description="Polar residues" evidence="1">
    <location>
        <begin position="137"/>
        <end position="152"/>
    </location>
</feature>
<dbReference type="Proteomes" id="UP000247810">
    <property type="component" value="Unassembled WGS sequence"/>
</dbReference>
<dbReference type="VEuPathDB" id="FungiDB:BO71DRAFT_322351"/>
<evidence type="ECO:0000256" key="1">
    <source>
        <dbReference type="SAM" id="MobiDB-lite"/>
    </source>
</evidence>